<evidence type="ECO:0000259" key="5">
    <source>
        <dbReference type="Pfam" id="PF04198"/>
    </source>
</evidence>
<evidence type="ECO:0000256" key="4">
    <source>
        <dbReference type="ARBA" id="ARBA00023163"/>
    </source>
</evidence>
<reference evidence="7" key="1">
    <citation type="submission" date="2020-09" db="EMBL/GenBank/DDBJ databases">
        <title>A novel bacterium of genus Hazenella, isolated from South China Sea.</title>
        <authorList>
            <person name="Huang H."/>
            <person name="Mo K."/>
            <person name="Hu Y."/>
        </authorList>
    </citation>
    <scope>NUCLEOTIDE SEQUENCE</scope>
    <source>
        <strain evidence="7">IB182357</strain>
    </source>
</reference>
<keyword evidence="4" id="KW-0804">Transcription</keyword>
<evidence type="ECO:0000256" key="2">
    <source>
        <dbReference type="ARBA" id="ARBA00023015"/>
    </source>
</evidence>
<evidence type="ECO:0000313" key="7">
    <source>
        <dbReference type="EMBL" id="MBD1372252.1"/>
    </source>
</evidence>
<dbReference type="InterPro" id="IPR048715">
    <property type="entry name" value="CggR_N"/>
</dbReference>
<dbReference type="InterPro" id="IPR036388">
    <property type="entry name" value="WH-like_DNA-bd_sf"/>
</dbReference>
<dbReference type="EMBL" id="JACXAH010000008">
    <property type="protein sequence ID" value="MBD1372252.1"/>
    <property type="molecule type" value="Genomic_DNA"/>
</dbReference>
<feature type="domain" description="Sugar-binding" evidence="5">
    <location>
        <begin position="91"/>
        <end position="337"/>
    </location>
</feature>
<gene>
    <name evidence="7" type="ORF">IC620_07730</name>
</gene>
<keyword evidence="3" id="KW-0238">DNA-binding</keyword>
<dbReference type="InterPro" id="IPR007324">
    <property type="entry name" value="Sugar-bd_dom_put"/>
</dbReference>
<dbReference type="GO" id="GO:0030246">
    <property type="term" value="F:carbohydrate binding"/>
    <property type="evidence" value="ECO:0007669"/>
    <property type="project" value="InterPro"/>
</dbReference>
<dbReference type="PANTHER" id="PTHR34294">
    <property type="entry name" value="TRANSCRIPTIONAL REGULATOR-RELATED"/>
    <property type="match status" value="1"/>
</dbReference>
<evidence type="ECO:0000259" key="6">
    <source>
        <dbReference type="Pfam" id="PF21715"/>
    </source>
</evidence>
<evidence type="ECO:0000256" key="3">
    <source>
        <dbReference type="ARBA" id="ARBA00023125"/>
    </source>
</evidence>
<dbReference type="SUPFAM" id="SSF46785">
    <property type="entry name" value="Winged helix' DNA-binding domain"/>
    <property type="match status" value="1"/>
</dbReference>
<dbReference type="GO" id="GO:0003677">
    <property type="term" value="F:DNA binding"/>
    <property type="evidence" value="ECO:0007669"/>
    <property type="project" value="UniProtKB-KW"/>
</dbReference>
<keyword evidence="2" id="KW-0805">Transcription regulation</keyword>
<feature type="domain" description="CggR N-terminal DNA binding" evidence="6">
    <location>
        <begin position="18"/>
        <end position="88"/>
    </location>
</feature>
<dbReference type="InterPro" id="IPR036390">
    <property type="entry name" value="WH_DNA-bd_sf"/>
</dbReference>
<comment type="caution">
    <text evidence="7">The sequence shown here is derived from an EMBL/GenBank/DDBJ whole genome shotgun (WGS) entry which is preliminary data.</text>
</comment>
<dbReference type="RefSeq" id="WP_191139658.1">
    <property type="nucleotide sequence ID" value="NZ_JACXAG020000003.1"/>
</dbReference>
<keyword evidence="8" id="KW-1185">Reference proteome</keyword>
<dbReference type="Gene3D" id="3.40.50.1360">
    <property type="match status" value="1"/>
</dbReference>
<dbReference type="AlphaFoldDB" id="A0A926NA48"/>
<dbReference type="PANTHER" id="PTHR34294:SF5">
    <property type="entry name" value="CENTRAL GLYCOLYTIC GENES REGULATOR"/>
    <property type="match status" value="1"/>
</dbReference>
<evidence type="ECO:0000256" key="1">
    <source>
        <dbReference type="ARBA" id="ARBA00010466"/>
    </source>
</evidence>
<organism evidence="7 8">
    <name type="scientific">Polycladospora coralii</name>
    <dbReference type="NCBI Taxonomy" id="2771432"/>
    <lineage>
        <taxon>Bacteria</taxon>
        <taxon>Bacillati</taxon>
        <taxon>Bacillota</taxon>
        <taxon>Bacilli</taxon>
        <taxon>Bacillales</taxon>
        <taxon>Thermoactinomycetaceae</taxon>
        <taxon>Polycladospora</taxon>
    </lineage>
</organism>
<name>A0A926NA48_9BACL</name>
<protein>
    <recommendedName>
        <fullName evidence="9">Sugar-binding domain-containing protein</fullName>
    </recommendedName>
</protein>
<dbReference type="InterPro" id="IPR037171">
    <property type="entry name" value="NagB/RpiA_transferase-like"/>
</dbReference>
<dbReference type="Pfam" id="PF21715">
    <property type="entry name" value="CggR_N"/>
    <property type="match status" value="1"/>
</dbReference>
<dbReference type="InterPro" id="IPR051054">
    <property type="entry name" value="SorC_transcr_regulators"/>
</dbReference>
<sequence>MVSILNIQKQLIPDFLRVMRKRYEILHLVQLMQPVGRRSLSATLQTTERILRSEIDFLRAQGLVKVDSTGIRLSSNGTDLIVSMEPMIKTLFGLSQLEEEISSFLGVDQVFIVPGDVDRSNLVKKDMGRAAARILKQRSVEKQIVAVSGGSSVLAVAENMVSTQVLKQTTFIPTRGGVGEAVELEANYIASLMAKQTGGSYRLLHIPDELSEGAYHTLIQEPYIRQVLDDLKQAKIVIHGIGDAKSMAMRRQSSSDIIRKLEDAKAVGESFGYYFDVHGQIVHRVSTVGLRLEEVYQAKHVIAVAGGKSKAAAITAVCTKMKPQVLVTDETAARFILDKYQKNEE</sequence>
<dbReference type="Pfam" id="PF04198">
    <property type="entry name" value="Sugar-bind"/>
    <property type="match status" value="1"/>
</dbReference>
<proteinExistence type="inferred from homology"/>
<dbReference type="Gene3D" id="1.10.10.10">
    <property type="entry name" value="Winged helix-like DNA-binding domain superfamily/Winged helix DNA-binding domain"/>
    <property type="match status" value="1"/>
</dbReference>
<evidence type="ECO:0008006" key="9">
    <source>
        <dbReference type="Google" id="ProtNLM"/>
    </source>
</evidence>
<dbReference type="Proteomes" id="UP000661691">
    <property type="component" value="Unassembled WGS sequence"/>
</dbReference>
<evidence type="ECO:0000313" key="8">
    <source>
        <dbReference type="Proteomes" id="UP000661691"/>
    </source>
</evidence>
<comment type="similarity">
    <text evidence="1">Belongs to the SorC transcriptional regulatory family.</text>
</comment>
<accession>A0A926NA48</accession>
<dbReference type="SUPFAM" id="SSF100950">
    <property type="entry name" value="NagB/RpiA/CoA transferase-like"/>
    <property type="match status" value="1"/>
</dbReference>